<dbReference type="VEuPathDB" id="VectorBase:PPAI009574"/>
<dbReference type="OrthoDB" id="6049566at2759"/>
<evidence type="ECO:0000313" key="1">
    <source>
        <dbReference type="EnsemblMetazoa" id="PPAI009574-PA"/>
    </source>
</evidence>
<proteinExistence type="predicted"/>
<dbReference type="Proteomes" id="UP000092462">
    <property type="component" value="Unassembled WGS sequence"/>
</dbReference>
<dbReference type="EMBL" id="AJVK01001370">
    <property type="status" value="NOT_ANNOTATED_CDS"/>
    <property type="molecule type" value="Genomic_DNA"/>
</dbReference>
<dbReference type="EnsemblMetazoa" id="PPAI009574-RA">
    <property type="protein sequence ID" value="PPAI009574-PA"/>
    <property type="gene ID" value="PPAI009574"/>
</dbReference>
<organism evidence="1 2">
    <name type="scientific">Phlebotomus papatasi</name>
    <name type="common">Sandfly</name>
    <dbReference type="NCBI Taxonomy" id="29031"/>
    <lineage>
        <taxon>Eukaryota</taxon>
        <taxon>Metazoa</taxon>
        <taxon>Ecdysozoa</taxon>
        <taxon>Arthropoda</taxon>
        <taxon>Hexapoda</taxon>
        <taxon>Insecta</taxon>
        <taxon>Pterygota</taxon>
        <taxon>Neoptera</taxon>
        <taxon>Endopterygota</taxon>
        <taxon>Diptera</taxon>
        <taxon>Nematocera</taxon>
        <taxon>Psychodoidea</taxon>
        <taxon>Psychodidae</taxon>
        <taxon>Phlebotomus</taxon>
        <taxon>Phlebotomus</taxon>
    </lineage>
</organism>
<dbReference type="RefSeq" id="XP_055709082.1">
    <property type="nucleotide sequence ID" value="XM_055853107.1"/>
</dbReference>
<evidence type="ECO:0000313" key="2">
    <source>
        <dbReference type="Proteomes" id="UP000092462"/>
    </source>
</evidence>
<sequence length="239" mass="28005">MISNTKNPMCMHRIQKDDKDDSSSLVNFDQVQSLLKSFSLQVDLAFAEINHGILDYITHVFPNTDSIEDFHKIWSWKKLDWLQGANEMPKELLEPVPQDYQDKICSMDWTKADTLLTKLLIMEDKYHRLDMGLDKIIEHYKNNPTVRNQSNVITFITRLKDKTSKIKWSLSSLLESLNYDKATLEASNSNPMPKDYVNKETPDLEHWVILREIMNYLELCQVELKIILESIQRSEKISP</sequence>
<protein>
    <submittedName>
        <fullName evidence="1">Uncharacterized protein</fullName>
    </submittedName>
</protein>
<name>A0A1B0DMI2_PHLPP</name>
<keyword evidence="2" id="KW-1185">Reference proteome</keyword>
<reference evidence="1" key="1">
    <citation type="submission" date="2022-08" db="UniProtKB">
        <authorList>
            <consortium name="EnsemblMetazoa"/>
        </authorList>
    </citation>
    <scope>IDENTIFICATION</scope>
    <source>
        <strain evidence="1">Israel</strain>
    </source>
</reference>
<dbReference type="VEuPathDB" id="VectorBase:PPAPM1_011058"/>
<dbReference type="KEGG" id="ppap:129805288"/>
<dbReference type="GeneID" id="129805288"/>
<dbReference type="AlphaFoldDB" id="A0A1B0DMI2"/>
<accession>A0A1B0DMI2</accession>
<dbReference type="RefSeq" id="XP_055709083.1">
    <property type="nucleotide sequence ID" value="XM_055853108.1"/>
</dbReference>